<dbReference type="PANTHER" id="PTHR48277:SF1">
    <property type="entry name" value="MITOCHONDRIAL RIBOSOMAL PROTEIN S5"/>
    <property type="match status" value="1"/>
</dbReference>
<reference evidence="2" key="1">
    <citation type="submission" date="2025-08" db="UniProtKB">
        <authorList>
            <consortium name="Ensembl"/>
        </authorList>
    </citation>
    <scope>IDENTIFICATION</scope>
</reference>
<evidence type="ECO:0000313" key="2">
    <source>
        <dbReference type="Ensembl" id="ENSPSTP00000015047.1"/>
    </source>
</evidence>
<evidence type="ECO:0000313" key="3">
    <source>
        <dbReference type="Proteomes" id="UP000694428"/>
    </source>
</evidence>
<feature type="domain" description="Small ribosomal subunit protein uS5m N-terminal" evidence="1">
    <location>
        <begin position="65"/>
        <end position="184"/>
    </location>
</feature>
<name>A0A8C9FJE8_PAVCR</name>
<dbReference type="PANTHER" id="PTHR48277">
    <property type="entry name" value="MITOCHONDRIAL RIBOSOMAL PROTEIN S5"/>
    <property type="match status" value="1"/>
</dbReference>
<dbReference type="GO" id="GO:0003723">
    <property type="term" value="F:RNA binding"/>
    <property type="evidence" value="ECO:0007669"/>
    <property type="project" value="InterPro"/>
</dbReference>
<dbReference type="Proteomes" id="UP000694428">
    <property type="component" value="Unplaced"/>
</dbReference>
<organism evidence="2 3">
    <name type="scientific">Pavo cristatus</name>
    <name type="common">Indian peafowl</name>
    <name type="synonym">Blue peafowl</name>
    <dbReference type="NCBI Taxonomy" id="9049"/>
    <lineage>
        <taxon>Eukaryota</taxon>
        <taxon>Metazoa</taxon>
        <taxon>Chordata</taxon>
        <taxon>Craniata</taxon>
        <taxon>Vertebrata</taxon>
        <taxon>Euteleostomi</taxon>
        <taxon>Archelosauria</taxon>
        <taxon>Archosauria</taxon>
        <taxon>Dinosauria</taxon>
        <taxon>Saurischia</taxon>
        <taxon>Theropoda</taxon>
        <taxon>Coelurosauria</taxon>
        <taxon>Aves</taxon>
        <taxon>Neognathae</taxon>
        <taxon>Galloanserae</taxon>
        <taxon>Galliformes</taxon>
        <taxon>Phasianidae</taxon>
        <taxon>Phasianinae</taxon>
        <taxon>Pavo</taxon>
    </lineage>
</organism>
<accession>A0A8C9FJE8</accession>
<reference evidence="2" key="2">
    <citation type="submission" date="2025-09" db="UniProtKB">
        <authorList>
            <consortium name="Ensembl"/>
        </authorList>
    </citation>
    <scope>IDENTIFICATION</scope>
</reference>
<dbReference type="Ensembl" id="ENSPSTT00000015794.1">
    <property type="protein sequence ID" value="ENSPSTP00000015047.1"/>
    <property type="gene ID" value="ENSPSTG00000010672.1"/>
</dbReference>
<dbReference type="AlphaFoldDB" id="A0A8C9FJE8"/>
<dbReference type="GO" id="GO:0003735">
    <property type="term" value="F:structural constituent of ribosome"/>
    <property type="evidence" value="ECO:0007669"/>
    <property type="project" value="InterPro"/>
</dbReference>
<dbReference type="InterPro" id="IPR000851">
    <property type="entry name" value="Ribosomal_uS5"/>
</dbReference>
<evidence type="ECO:0000259" key="1">
    <source>
        <dbReference type="Pfam" id="PF21251"/>
    </source>
</evidence>
<dbReference type="GO" id="GO:0005840">
    <property type="term" value="C:ribosome"/>
    <property type="evidence" value="ECO:0007669"/>
    <property type="project" value="InterPro"/>
</dbReference>
<dbReference type="InterPro" id="IPR048584">
    <property type="entry name" value="Ribosomal_uS5m_N"/>
</dbReference>
<sequence length="263" mass="29058">MAAAVVAAAGRACAYGVVRAAWRGFASVPVKGGCCSYSSLAWSLQVRCSISVPQNVTVQQCRQSSFFNTSTAEQLWKGALAETGVGVKKGRGKRRKKKLKKNLNRGQEIGEGRSGFLWPGLNAPLIQSGRVQALTQRKKEERDKIQSEIIQQRDTWEKKRKIKIKREGGWSGKCWGGVLLDPPDPGPNGGKRTELISSLVLLAFLSRGWVKGRSRLFLWFENPVCASVLDAFCVCTHAEMLIKTAESENKLHLLRQNLLNLCC</sequence>
<protein>
    <submittedName>
        <fullName evidence="2">Mitochondrial ribosomal protein S5</fullName>
    </submittedName>
</protein>
<dbReference type="Pfam" id="PF21251">
    <property type="entry name" value="Ribosomal_uS5m_N"/>
    <property type="match status" value="1"/>
</dbReference>
<keyword evidence="3" id="KW-1185">Reference proteome</keyword>
<dbReference type="GO" id="GO:0006412">
    <property type="term" value="P:translation"/>
    <property type="evidence" value="ECO:0007669"/>
    <property type="project" value="InterPro"/>
</dbReference>
<proteinExistence type="predicted"/>